<dbReference type="EMBL" id="JAFNEN010003301">
    <property type="protein sequence ID" value="KAG8171985.1"/>
    <property type="molecule type" value="Genomic_DNA"/>
</dbReference>
<evidence type="ECO:0000313" key="2">
    <source>
        <dbReference type="EMBL" id="KAG8171985.1"/>
    </source>
</evidence>
<gene>
    <name evidence="2" type="ORF">JTE90_020886</name>
</gene>
<organism evidence="2 3">
    <name type="scientific">Oedothorax gibbosus</name>
    <dbReference type="NCBI Taxonomy" id="931172"/>
    <lineage>
        <taxon>Eukaryota</taxon>
        <taxon>Metazoa</taxon>
        <taxon>Ecdysozoa</taxon>
        <taxon>Arthropoda</taxon>
        <taxon>Chelicerata</taxon>
        <taxon>Arachnida</taxon>
        <taxon>Araneae</taxon>
        <taxon>Araneomorphae</taxon>
        <taxon>Entelegynae</taxon>
        <taxon>Araneoidea</taxon>
        <taxon>Linyphiidae</taxon>
        <taxon>Erigoninae</taxon>
        <taxon>Oedothorax</taxon>
    </lineage>
</organism>
<keyword evidence="3" id="KW-1185">Reference proteome</keyword>
<sequence>MGSPSSSIKASESTSLFVVLSPTLLIPTSFGIDLRLWCAGAHDVTAPIIQWHTQHGETESLATLFNSVLQSWPCCGSPCCCCVPRRPGGHGPRKCSPTPSSSSSRTRTATRSPTKSPRGTDSPIWDP</sequence>
<feature type="region of interest" description="Disordered" evidence="1">
    <location>
        <begin position="87"/>
        <end position="127"/>
    </location>
</feature>
<name>A0AAV6TJP7_9ARAC</name>
<dbReference type="AlphaFoldDB" id="A0AAV6TJP7"/>
<protein>
    <submittedName>
        <fullName evidence="2">Uncharacterized protein</fullName>
    </submittedName>
</protein>
<dbReference type="Proteomes" id="UP000827092">
    <property type="component" value="Unassembled WGS sequence"/>
</dbReference>
<comment type="caution">
    <text evidence="2">The sequence shown here is derived from an EMBL/GenBank/DDBJ whole genome shotgun (WGS) entry which is preliminary data.</text>
</comment>
<feature type="compositionally biased region" description="Low complexity" evidence="1">
    <location>
        <begin position="94"/>
        <end position="117"/>
    </location>
</feature>
<evidence type="ECO:0000313" key="3">
    <source>
        <dbReference type="Proteomes" id="UP000827092"/>
    </source>
</evidence>
<proteinExistence type="predicted"/>
<accession>A0AAV6TJP7</accession>
<evidence type="ECO:0000256" key="1">
    <source>
        <dbReference type="SAM" id="MobiDB-lite"/>
    </source>
</evidence>
<reference evidence="2 3" key="1">
    <citation type="journal article" date="2022" name="Nat. Ecol. Evol.">
        <title>A masculinizing supergene underlies an exaggerated male reproductive morph in a spider.</title>
        <authorList>
            <person name="Hendrickx F."/>
            <person name="De Corte Z."/>
            <person name="Sonet G."/>
            <person name="Van Belleghem S.M."/>
            <person name="Kostlbacher S."/>
            <person name="Vangestel C."/>
        </authorList>
    </citation>
    <scope>NUCLEOTIDE SEQUENCE [LARGE SCALE GENOMIC DNA]</scope>
    <source>
        <strain evidence="2">W744_W776</strain>
    </source>
</reference>